<name>A0A0R3UBC8_MESCO</name>
<dbReference type="AlphaFoldDB" id="A0A0R3UBC8"/>
<feature type="transmembrane region" description="Helical" evidence="11">
    <location>
        <begin position="625"/>
        <end position="648"/>
    </location>
</feature>
<dbReference type="SUPFAM" id="SSF53649">
    <property type="entry name" value="Alkaline phosphatase-like"/>
    <property type="match status" value="1"/>
</dbReference>
<dbReference type="InterPro" id="IPR002591">
    <property type="entry name" value="Phosphodiest/P_Trfase"/>
</dbReference>
<dbReference type="STRING" id="53468.A0A0R3UBC8"/>
<dbReference type="InterPro" id="IPR042528">
    <property type="entry name" value="elF-2B_alpha_N"/>
</dbReference>
<dbReference type="InterPro" id="IPR017850">
    <property type="entry name" value="Alkaline_phosphatase_core_sf"/>
</dbReference>
<dbReference type="OrthoDB" id="10249309at2759"/>
<comment type="subunit">
    <text evidence="9">Component of the translation initiation factor 2B (eIF2B) complex which is a heterodecamer of two sets of five different subunits: alpha, beta, gamma, delta and epsilon. Subunits alpha, beta and delta comprise a regulatory subcomplex and subunits epsilon and gamma comprise a catalytic subcomplex. Within the complex, the hexameric regulatory complex resides at the center, with the two heterodimeric catalytic subcomplexes bound on opposite sides.</text>
</comment>
<evidence type="ECO:0000256" key="2">
    <source>
        <dbReference type="ARBA" id="ARBA00007251"/>
    </source>
</evidence>
<reference evidence="12 13" key="1">
    <citation type="submission" date="2018-10" db="EMBL/GenBank/DDBJ databases">
        <authorList>
            <consortium name="Pathogen Informatics"/>
        </authorList>
    </citation>
    <scope>NUCLEOTIDE SEQUENCE [LARGE SCALE GENOMIC DNA]</scope>
</reference>
<dbReference type="GO" id="GO:0003743">
    <property type="term" value="F:translation initiation factor activity"/>
    <property type="evidence" value="ECO:0007669"/>
    <property type="project" value="UniProtKB-KW"/>
</dbReference>
<keyword evidence="5" id="KW-0648">Protein biosynthesis</keyword>
<dbReference type="InterPro" id="IPR000649">
    <property type="entry name" value="IF-2B-related"/>
</dbReference>
<keyword evidence="3" id="KW-0963">Cytoplasm</keyword>
<protein>
    <recommendedName>
        <fullName evidence="7">Translation initiation factor eIF2B subunit alpha</fullName>
    </recommendedName>
    <alternativeName>
        <fullName evidence="8">eIF2B GDP-GTP exchange factor subunit alpha</fullName>
    </alternativeName>
</protein>
<dbReference type="InterPro" id="IPR051501">
    <property type="entry name" value="eIF2B_alpha/beta/delta"/>
</dbReference>
<dbReference type="Gene3D" id="3.40.50.10470">
    <property type="entry name" value="Translation initiation factor eif-2b, domain 2"/>
    <property type="match status" value="1"/>
</dbReference>
<comment type="subcellular location">
    <subcellularLocation>
        <location evidence="1">Cytoplasm</location>
        <location evidence="1">Cytosol</location>
    </subcellularLocation>
</comment>
<evidence type="ECO:0000256" key="9">
    <source>
        <dbReference type="ARBA" id="ARBA00046432"/>
    </source>
</evidence>
<dbReference type="SUPFAM" id="SSF100950">
    <property type="entry name" value="NagB/RpiA/CoA transferase-like"/>
    <property type="match status" value="1"/>
</dbReference>
<keyword evidence="13" id="KW-1185">Reference proteome</keyword>
<evidence type="ECO:0000256" key="11">
    <source>
        <dbReference type="SAM" id="Phobius"/>
    </source>
</evidence>
<proteinExistence type="inferred from homology"/>
<keyword evidence="11" id="KW-1133">Transmembrane helix</keyword>
<dbReference type="Gene3D" id="3.40.720.10">
    <property type="entry name" value="Alkaline Phosphatase, subunit A"/>
    <property type="match status" value="1"/>
</dbReference>
<evidence type="ECO:0000256" key="1">
    <source>
        <dbReference type="ARBA" id="ARBA00004514"/>
    </source>
</evidence>
<dbReference type="Proteomes" id="UP000267029">
    <property type="component" value="Unassembled WGS sequence"/>
</dbReference>
<evidence type="ECO:0000256" key="3">
    <source>
        <dbReference type="ARBA" id="ARBA00022490"/>
    </source>
</evidence>
<dbReference type="GO" id="GO:0005851">
    <property type="term" value="C:eukaryotic translation initiation factor 2B complex"/>
    <property type="evidence" value="ECO:0007669"/>
    <property type="project" value="TreeGrafter"/>
</dbReference>
<evidence type="ECO:0000313" key="12">
    <source>
        <dbReference type="EMBL" id="VDD78224.1"/>
    </source>
</evidence>
<keyword evidence="11" id="KW-0472">Membrane</keyword>
<dbReference type="GO" id="GO:0005085">
    <property type="term" value="F:guanyl-nucleotide exchange factor activity"/>
    <property type="evidence" value="ECO:0007669"/>
    <property type="project" value="TreeGrafter"/>
</dbReference>
<keyword evidence="11" id="KW-0812">Transmembrane</keyword>
<evidence type="ECO:0000256" key="7">
    <source>
        <dbReference type="ARBA" id="ARBA00044208"/>
    </source>
</evidence>
<dbReference type="Gene3D" id="3.30.1360.180">
    <property type="match status" value="1"/>
</dbReference>
<sequence length="674" mass="75268">MNIGKKFVECCKADDNKSEAIVAIELLINLIKCSDVLTVRGLDDMINDAVKQMRQTDKSNSSVKSACELFKRFITLAVLDTVGDFDGCKKVILERADVFLKKISGYRQLIAKNASLLFPDNARILINSKSRVVIDALAYLVNSSPNRRQIHCYVTKSMPSASGIQMVNELLKRGVSSTLIPDTAIAYLMPQVDAVVVGAEAVVESGGVLNALGSCTMAMIAHSLGKPVYVLVESFKFLRVYPLDQRHIPDDLKWRASKLREISRVSIGECPQEPTEPHASDPFEEMNDAWHKVESQRVSIIEKDIPFIDYTSHKAAHPDSFSDKFDPNYTHSELIWNKAAARGRKVKLYHFPFCSNQSLIGGANSPQFECLQMSVEAHPALTETLDAIYYGEIDRAAHIYGPSSDKFRKYAGITEVSEAVSKVVNSLKLRSDLAGVNFVVVADHGMTDFKKSLMLDRAFKWNFITNAVNLGTAVALWPNHEFQEELTSALTNESHFRVYTSQNLPVTSWGPLTSNLPPILLVAEAGYVFHSNLYSLVSLDHFFAQKNLPEPRGVHGYPPDVDDMHTAFYGYGPAFKYGCGKSISAEEYPFTYDLFPILSDVLFGPTEGISRMDGAFDWGTRWEPYILFVVIFCIFSVVLLLAITFIRLSQISKKIARGTSDRHDLIDTDYDEKV</sequence>
<evidence type="ECO:0000256" key="10">
    <source>
        <dbReference type="RuleBase" id="RU003814"/>
    </source>
</evidence>
<dbReference type="Gene3D" id="1.20.120.1070">
    <property type="entry name" value="Translation initiation factor eIF-2B, N-terminal domain"/>
    <property type="match status" value="1"/>
</dbReference>
<dbReference type="InterPro" id="IPR042529">
    <property type="entry name" value="IF_2B-like_C"/>
</dbReference>
<dbReference type="Pfam" id="PF01008">
    <property type="entry name" value="IF-2B"/>
    <property type="match status" value="1"/>
</dbReference>
<keyword evidence="4" id="KW-0396">Initiation factor</keyword>
<accession>A0A0R3UBC8</accession>
<evidence type="ECO:0000256" key="6">
    <source>
        <dbReference type="ARBA" id="ARBA00043898"/>
    </source>
</evidence>
<dbReference type="InterPro" id="IPR037171">
    <property type="entry name" value="NagB/RpiA_transferase-like"/>
</dbReference>
<comment type="function">
    <text evidence="6">Acts as a component of the translation initiation factor 2B (eIF2B) complex, which catalyzes the exchange of GDP for GTP on eukaryotic initiation factor 2 (eIF2) gamma subunit. Its guanine nucleotide exchange factor activity is repressed when bound to eIF2 complex phosphorylated on the alpha subunit, thereby limiting the amount of methionyl-initiator methionine tRNA available to the ribosome and consequently global translation is repressed.</text>
</comment>
<dbReference type="PANTHER" id="PTHR45860:SF1">
    <property type="entry name" value="TRANSLATION INITIATION FACTOR EIF-2B SUBUNIT ALPHA"/>
    <property type="match status" value="1"/>
</dbReference>
<organism evidence="12 13">
    <name type="scientific">Mesocestoides corti</name>
    <name type="common">Flatworm</name>
    <dbReference type="NCBI Taxonomy" id="53468"/>
    <lineage>
        <taxon>Eukaryota</taxon>
        <taxon>Metazoa</taxon>
        <taxon>Spiralia</taxon>
        <taxon>Lophotrochozoa</taxon>
        <taxon>Platyhelminthes</taxon>
        <taxon>Cestoda</taxon>
        <taxon>Eucestoda</taxon>
        <taxon>Cyclophyllidea</taxon>
        <taxon>Mesocestoididae</taxon>
        <taxon>Mesocestoides</taxon>
    </lineage>
</organism>
<evidence type="ECO:0000313" key="13">
    <source>
        <dbReference type="Proteomes" id="UP000267029"/>
    </source>
</evidence>
<evidence type="ECO:0000256" key="4">
    <source>
        <dbReference type="ARBA" id="ARBA00022540"/>
    </source>
</evidence>
<gene>
    <name evidence="12" type="ORF">MCOS_LOCUS4227</name>
</gene>
<dbReference type="Pfam" id="PF01663">
    <property type="entry name" value="Phosphodiest"/>
    <property type="match status" value="1"/>
</dbReference>
<evidence type="ECO:0000256" key="5">
    <source>
        <dbReference type="ARBA" id="ARBA00022917"/>
    </source>
</evidence>
<evidence type="ECO:0000256" key="8">
    <source>
        <dbReference type="ARBA" id="ARBA00044236"/>
    </source>
</evidence>
<dbReference type="PANTHER" id="PTHR45860">
    <property type="entry name" value="TRANSLATION INITIATION FACTOR EIF-2B SUBUNIT ALPHA"/>
    <property type="match status" value="1"/>
</dbReference>
<comment type="similarity">
    <text evidence="2 10">Belongs to the eIF-2B alpha/beta/delta subunits family.</text>
</comment>
<dbReference type="EMBL" id="UXSR01001404">
    <property type="protein sequence ID" value="VDD78224.1"/>
    <property type="molecule type" value="Genomic_DNA"/>
</dbReference>
<dbReference type="GO" id="GO:0005829">
    <property type="term" value="C:cytosol"/>
    <property type="evidence" value="ECO:0007669"/>
    <property type="project" value="UniProtKB-SubCell"/>
</dbReference>